<name>A0A9N9NK68_9GLOM</name>
<comment type="caution">
    <text evidence="1">The sequence shown here is derived from an EMBL/GenBank/DDBJ whole genome shotgun (WGS) entry which is preliminary data.</text>
</comment>
<protein>
    <submittedName>
        <fullName evidence="1">10981_t:CDS:1</fullName>
    </submittedName>
</protein>
<dbReference type="EMBL" id="CAJVQA010015732">
    <property type="protein sequence ID" value="CAG8738938.1"/>
    <property type="molecule type" value="Genomic_DNA"/>
</dbReference>
<organism evidence="1 2">
    <name type="scientific">Cetraspora pellucida</name>
    <dbReference type="NCBI Taxonomy" id="1433469"/>
    <lineage>
        <taxon>Eukaryota</taxon>
        <taxon>Fungi</taxon>
        <taxon>Fungi incertae sedis</taxon>
        <taxon>Mucoromycota</taxon>
        <taxon>Glomeromycotina</taxon>
        <taxon>Glomeromycetes</taxon>
        <taxon>Diversisporales</taxon>
        <taxon>Gigasporaceae</taxon>
        <taxon>Cetraspora</taxon>
    </lineage>
</organism>
<dbReference type="AlphaFoldDB" id="A0A9N9NK68"/>
<dbReference type="Proteomes" id="UP000789759">
    <property type="component" value="Unassembled WGS sequence"/>
</dbReference>
<accession>A0A9N9NK68</accession>
<evidence type="ECO:0000313" key="2">
    <source>
        <dbReference type="Proteomes" id="UP000789759"/>
    </source>
</evidence>
<feature type="non-terminal residue" evidence="1">
    <location>
        <position position="1"/>
    </location>
</feature>
<sequence>LILVDNASCNYNSNSILPTSNSNNNSYKEETELAETSVFRISNI</sequence>
<keyword evidence="2" id="KW-1185">Reference proteome</keyword>
<reference evidence="1" key="1">
    <citation type="submission" date="2021-06" db="EMBL/GenBank/DDBJ databases">
        <authorList>
            <person name="Kallberg Y."/>
            <person name="Tangrot J."/>
            <person name="Rosling A."/>
        </authorList>
    </citation>
    <scope>NUCLEOTIDE SEQUENCE</scope>
    <source>
        <strain evidence="1">FL966</strain>
    </source>
</reference>
<gene>
    <name evidence="1" type="ORF">CPELLU_LOCUS13977</name>
</gene>
<evidence type="ECO:0000313" key="1">
    <source>
        <dbReference type="EMBL" id="CAG8738938.1"/>
    </source>
</evidence>
<proteinExistence type="predicted"/>